<dbReference type="Proteomes" id="UP000192801">
    <property type="component" value="Unassembled WGS sequence"/>
</dbReference>
<evidence type="ECO:0000313" key="4">
    <source>
        <dbReference type="Proteomes" id="UP000192801"/>
    </source>
</evidence>
<protein>
    <submittedName>
        <fullName evidence="3">Uncharacterized protein</fullName>
    </submittedName>
</protein>
<evidence type="ECO:0000313" key="3">
    <source>
        <dbReference type="EMBL" id="ORA68589.1"/>
    </source>
</evidence>
<dbReference type="STRING" id="444597.BST26_14195"/>
<reference evidence="3 4" key="1">
    <citation type="submission" date="2016-12" db="EMBL/GenBank/DDBJ databases">
        <title>The new phylogeny of genus Mycobacterium.</title>
        <authorList>
            <person name="Tortoli E."/>
            <person name="Trovato A."/>
            <person name="Cirillo D.M."/>
        </authorList>
    </citation>
    <scope>NUCLEOTIDE SEQUENCE [LARGE SCALE GENOMIC DNA]</scope>
    <source>
        <strain evidence="3 4">DSM 45130</strain>
    </source>
</reference>
<dbReference type="AlphaFoldDB" id="A0A1X0D8P5"/>
<gene>
    <name evidence="3" type="ORF">BST26_14195</name>
</gene>
<keyword evidence="4" id="KW-1185">Reference proteome</keyword>
<organism evidence="3 4">
    <name type="scientific">Mycolicibacterium insubricum</name>
    <dbReference type="NCBI Taxonomy" id="444597"/>
    <lineage>
        <taxon>Bacteria</taxon>
        <taxon>Bacillati</taxon>
        <taxon>Actinomycetota</taxon>
        <taxon>Actinomycetes</taxon>
        <taxon>Mycobacteriales</taxon>
        <taxon>Mycobacteriaceae</taxon>
        <taxon>Mycolicibacterium</taxon>
    </lineage>
</organism>
<proteinExistence type="predicted"/>
<feature type="region of interest" description="Disordered" evidence="1">
    <location>
        <begin position="1"/>
        <end position="28"/>
    </location>
</feature>
<keyword evidence="2" id="KW-0812">Transmembrane</keyword>
<comment type="caution">
    <text evidence="3">The sequence shown here is derived from an EMBL/GenBank/DDBJ whole genome shotgun (WGS) entry which is preliminary data.</text>
</comment>
<evidence type="ECO:0000256" key="1">
    <source>
        <dbReference type="SAM" id="MobiDB-lite"/>
    </source>
</evidence>
<feature type="compositionally biased region" description="Basic and acidic residues" evidence="1">
    <location>
        <begin position="19"/>
        <end position="28"/>
    </location>
</feature>
<feature type="transmembrane region" description="Helical" evidence="2">
    <location>
        <begin position="32"/>
        <end position="51"/>
    </location>
</feature>
<sequence length="213" mass="22389">MAESGDPGEESPQPGVAPDAEKGAPDGRSPRFWLVGGGLVLVVVAIALTLLGSDKPKPDIITLTDTMFLTATEFPVVDGGRYRLSSVITMRDEQDPKCGWGGMVQRGEAGVATDSRDKTMEVLLVVAERKPDLGAFPDCLPDSVHTFDVPGLPSGAVAFSLAGDGEGANLSAFGYVRGVLMRVAVKDRGGAMDQVKADLVTVYNRQADKLDKA</sequence>
<evidence type="ECO:0000256" key="2">
    <source>
        <dbReference type="SAM" id="Phobius"/>
    </source>
</evidence>
<accession>A0A1X0D8P5</accession>
<keyword evidence="2" id="KW-1133">Transmembrane helix</keyword>
<dbReference type="EMBL" id="MVHS01000035">
    <property type="protein sequence ID" value="ORA68589.1"/>
    <property type="molecule type" value="Genomic_DNA"/>
</dbReference>
<name>A0A1X0D8P5_9MYCO</name>
<dbReference type="RefSeq" id="WP_083031801.1">
    <property type="nucleotide sequence ID" value="NZ_AP022618.1"/>
</dbReference>
<keyword evidence="2" id="KW-0472">Membrane</keyword>